<keyword evidence="7" id="KW-0807">Transducer</keyword>
<dbReference type="InterPro" id="IPR050125">
    <property type="entry name" value="GPCR_opsins"/>
</dbReference>
<dbReference type="GO" id="GO:0004930">
    <property type="term" value="F:G protein-coupled receptor activity"/>
    <property type="evidence" value="ECO:0007669"/>
    <property type="project" value="UniProtKB-KW"/>
</dbReference>
<evidence type="ECO:0000313" key="13">
    <source>
        <dbReference type="Proteomes" id="UP000663852"/>
    </source>
</evidence>
<reference evidence="11" key="1">
    <citation type="submission" date="2021-02" db="EMBL/GenBank/DDBJ databases">
        <authorList>
            <person name="Nowell W R."/>
        </authorList>
    </citation>
    <scope>NUCLEOTIDE SEQUENCE</scope>
</reference>
<name>A0A815W7R4_ADIRI</name>
<keyword evidence="2 8" id="KW-0812">Transmembrane</keyword>
<keyword evidence="3 8" id="KW-1133">Transmembrane helix</keyword>
<dbReference type="SUPFAM" id="SSF81321">
    <property type="entry name" value="Family A G protein-coupled receptor-like"/>
    <property type="match status" value="1"/>
</dbReference>
<organism evidence="11 13">
    <name type="scientific">Adineta ricciae</name>
    <name type="common">Rotifer</name>
    <dbReference type="NCBI Taxonomy" id="249248"/>
    <lineage>
        <taxon>Eukaryota</taxon>
        <taxon>Metazoa</taxon>
        <taxon>Spiralia</taxon>
        <taxon>Gnathifera</taxon>
        <taxon>Rotifera</taxon>
        <taxon>Eurotatoria</taxon>
        <taxon>Bdelloidea</taxon>
        <taxon>Adinetida</taxon>
        <taxon>Adinetidae</taxon>
        <taxon>Adineta</taxon>
    </lineage>
</organism>
<dbReference type="OrthoDB" id="2105199at2759"/>
<evidence type="ECO:0000313" key="10">
    <source>
        <dbReference type="EMBL" id="CAF1513873.1"/>
    </source>
</evidence>
<keyword evidence="5 8" id="KW-0472">Membrane</keyword>
<keyword evidence="12" id="KW-1185">Reference proteome</keyword>
<dbReference type="Proteomes" id="UP000663828">
    <property type="component" value="Unassembled WGS sequence"/>
</dbReference>
<evidence type="ECO:0000256" key="1">
    <source>
        <dbReference type="ARBA" id="ARBA00004141"/>
    </source>
</evidence>
<dbReference type="InterPro" id="IPR000276">
    <property type="entry name" value="GPCR_Rhodpsn"/>
</dbReference>
<feature type="transmembrane region" description="Helical" evidence="8">
    <location>
        <begin position="198"/>
        <end position="221"/>
    </location>
</feature>
<evidence type="ECO:0000256" key="7">
    <source>
        <dbReference type="ARBA" id="ARBA00023224"/>
    </source>
</evidence>
<comment type="caution">
    <text evidence="11">The sequence shown here is derived from an EMBL/GenBank/DDBJ whole genome shotgun (WGS) entry which is preliminary data.</text>
</comment>
<dbReference type="EMBL" id="CAJNOJ010001012">
    <property type="protein sequence ID" value="CAF1538568.1"/>
    <property type="molecule type" value="Genomic_DNA"/>
</dbReference>
<dbReference type="EMBL" id="CAJNOR010004586">
    <property type="protein sequence ID" value="CAF1513873.1"/>
    <property type="molecule type" value="Genomic_DNA"/>
</dbReference>
<dbReference type="InterPro" id="IPR017452">
    <property type="entry name" value="GPCR_Rhodpsn_7TM"/>
</dbReference>
<dbReference type="AlphaFoldDB" id="A0A815W7R4"/>
<keyword evidence="4" id="KW-0297">G-protein coupled receptor</keyword>
<feature type="transmembrane region" description="Helical" evidence="8">
    <location>
        <begin position="112"/>
        <end position="133"/>
    </location>
</feature>
<feature type="transmembrane region" description="Helical" evidence="8">
    <location>
        <begin position="145"/>
        <end position="165"/>
    </location>
</feature>
<dbReference type="Pfam" id="PF00001">
    <property type="entry name" value="7tm_1"/>
    <property type="match status" value="1"/>
</dbReference>
<evidence type="ECO:0000256" key="3">
    <source>
        <dbReference type="ARBA" id="ARBA00022989"/>
    </source>
</evidence>
<dbReference type="PANTHER" id="PTHR24240">
    <property type="entry name" value="OPSIN"/>
    <property type="match status" value="1"/>
</dbReference>
<evidence type="ECO:0000256" key="5">
    <source>
        <dbReference type="ARBA" id="ARBA00023136"/>
    </source>
</evidence>
<feature type="domain" description="G-protein coupled receptors family 1 profile" evidence="9">
    <location>
        <begin position="49"/>
        <end position="305"/>
    </location>
</feature>
<dbReference type="PRINTS" id="PR00237">
    <property type="entry name" value="GPCRRHODOPSN"/>
</dbReference>
<evidence type="ECO:0000256" key="8">
    <source>
        <dbReference type="SAM" id="Phobius"/>
    </source>
</evidence>
<accession>A0A815W7R4</accession>
<dbReference type="GO" id="GO:0016020">
    <property type="term" value="C:membrane"/>
    <property type="evidence" value="ECO:0007669"/>
    <property type="project" value="UniProtKB-SubCell"/>
</dbReference>
<evidence type="ECO:0000256" key="2">
    <source>
        <dbReference type="ARBA" id="ARBA00022692"/>
    </source>
</evidence>
<dbReference type="Gene3D" id="1.20.1070.10">
    <property type="entry name" value="Rhodopsin 7-helix transmembrane proteins"/>
    <property type="match status" value="1"/>
</dbReference>
<proteinExistence type="predicted"/>
<feature type="transmembrane region" description="Helical" evidence="8">
    <location>
        <begin position="34"/>
        <end position="58"/>
    </location>
</feature>
<gene>
    <name evidence="11" type="ORF">EDS130_LOCUS45141</name>
    <name evidence="10" type="ORF">XAT740_LOCUS40378</name>
</gene>
<keyword evidence="6" id="KW-0675">Receptor</keyword>
<dbReference type="Proteomes" id="UP000663852">
    <property type="component" value="Unassembled WGS sequence"/>
</dbReference>
<evidence type="ECO:0000259" key="9">
    <source>
        <dbReference type="PROSITE" id="PS50262"/>
    </source>
</evidence>
<evidence type="ECO:0000256" key="4">
    <source>
        <dbReference type="ARBA" id="ARBA00023040"/>
    </source>
</evidence>
<feature type="transmembrane region" description="Helical" evidence="8">
    <location>
        <begin position="249"/>
        <end position="276"/>
    </location>
</feature>
<comment type="subcellular location">
    <subcellularLocation>
        <location evidence="1">Membrane</location>
        <topology evidence="1">Multi-pass membrane protein</topology>
    </subcellularLocation>
</comment>
<feature type="transmembrane region" description="Helical" evidence="8">
    <location>
        <begin position="70"/>
        <end position="100"/>
    </location>
</feature>
<protein>
    <recommendedName>
        <fullName evidence="9">G-protein coupled receptors family 1 profile domain-containing protein</fullName>
    </recommendedName>
</protein>
<evidence type="ECO:0000313" key="12">
    <source>
        <dbReference type="Proteomes" id="UP000663828"/>
    </source>
</evidence>
<feature type="transmembrane region" description="Helical" evidence="8">
    <location>
        <begin position="282"/>
        <end position="304"/>
    </location>
</feature>
<dbReference type="PROSITE" id="PS50262">
    <property type="entry name" value="G_PROTEIN_RECEP_F1_2"/>
    <property type="match status" value="1"/>
</dbReference>
<evidence type="ECO:0000256" key="6">
    <source>
        <dbReference type="ARBA" id="ARBA00023170"/>
    </source>
</evidence>
<sequence>MSANSSLMSDEELTKDNPLFWSQYTPANCDSIRAIGIILSLAAFVGIALNGILLYSFVRYENLRTPPNVFIIFIVALGLLASFSILPMTASSSIYCYWLFGKLGCQFEAFMALLYACSSSYLLCAISLTRCYIIMRPFKAKNVTVTKCLIISCVVVMIAFTWTMLPILGWNEYTFERVRTSCCVNQYDRRRSYISFNLAILVFVYCIPVIILVITNVIVYVELRQMKKKVTEAVQTNFSHKKIEMERRILENILITVCGFVFTRTPYVCVCFLYTFYGKESISPMLAFICVCFARSSVMWIPMLNIMTSTHFKINLVNTEILETYVMHSSILKPSSPSIKIRKTNNTAEASVYKDFTSLAK</sequence>
<evidence type="ECO:0000313" key="11">
    <source>
        <dbReference type="EMBL" id="CAF1538568.1"/>
    </source>
</evidence>